<comment type="caution">
    <text evidence="2">The sequence shown here is derived from an EMBL/GenBank/DDBJ whole genome shotgun (WGS) entry which is preliminary data.</text>
</comment>
<reference evidence="2" key="1">
    <citation type="submission" date="2020-07" db="EMBL/GenBank/DDBJ databases">
        <title>Huge and variable diversity of episymbiotic CPR bacteria and DPANN archaea in groundwater ecosystems.</title>
        <authorList>
            <person name="He C.Y."/>
            <person name="Keren R."/>
            <person name="Whittaker M."/>
            <person name="Farag I.F."/>
            <person name="Doudna J."/>
            <person name="Cate J.H.D."/>
            <person name="Banfield J.F."/>
        </authorList>
    </citation>
    <scope>NUCLEOTIDE SEQUENCE</scope>
    <source>
        <strain evidence="2">NC_groundwater_1813_Pr3_B-0.1um_71_17</strain>
    </source>
</reference>
<keyword evidence="1" id="KW-0812">Transmembrane</keyword>
<feature type="transmembrane region" description="Helical" evidence="1">
    <location>
        <begin position="235"/>
        <end position="259"/>
    </location>
</feature>
<feature type="transmembrane region" description="Helical" evidence="1">
    <location>
        <begin position="364"/>
        <end position="381"/>
    </location>
</feature>
<feature type="transmembrane region" description="Helical" evidence="1">
    <location>
        <begin position="26"/>
        <end position="52"/>
    </location>
</feature>
<organism evidence="2 3">
    <name type="scientific">Eiseniibacteriota bacterium</name>
    <dbReference type="NCBI Taxonomy" id="2212470"/>
    <lineage>
        <taxon>Bacteria</taxon>
        <taxon>Candidatus Eiseniibacteriota</taxon>
    </lineage>
</organism>
<feature type="transmembrane region" description="Helical" evidence="1">
    <location>
        <begin position="279"/>
        <end position="299"/>
    </location>
</feature>
<name>A0A933SHI6_UNCEI</name>
<feature type="transmembrane region" description="Helical" evidence="1">
    <location>
        <begin position="203"/>
        <end position="228"/>
    </location>
</feature>
<proteinExistence type="predicted"/>
<dbReference type="Proteomes" id="UP000696931">
    <property type="component" value="Unassembled WGS sequence"/>
</dbReference>
<feature type="transmembrane region" description="Helical" evidence="1">
    <location>
        <begin position="161"/>
        <end position="183"/>
    </location>
</feature>
<evidence type="ECO:0000313" key="3">
    <source>
        <dbReference type="Proteomes" id="UP000696931"/>
    </source>
</evidence>
<dbReference type="AlphaFoldDB" id="A0A933SHI6"/>
<accession>A0A933SHI6</accession>
<keyword evidence="1" id="KW-1133">Transmembrane helix</keyword>
<sequence length="484" mass="53456">MSTVPFDRAPASPRALPALPADTLPVLGWVALCLFASAVWTDAFVWCAGLGLAAAVARPFVDGFRRGFDAFDVLPLFTLYYALSLLLRGMGLLSFVDSPYLRELGDARTGHYRALVGWAFFYSAVGMQALYAGYRSRIGTRWGEALVRRFPALTMPWRGRVLPIVVVVLMVIGFGAATARVHGPAGFLTAAANPMKTNTEAAVGYWWLIAATEFALVGFHVHMLGLLLRRDPRFLLHYFVLGIGLGVPLYLASSSKFVLLRIFLLPWLYRHFVVKPLPMWKVVASFAGFGALFPFFYAYRALGILRLDALKVYIDQVDNPLLLMFNRSYGTDSLMLIVHRTGVTLPFQWGHSLLDLFTFWIPRLLWPSKPLSFGLAFPAAYMPDMHWGNMTYASCSLPGELYLNFHVFGVVAGCALLGMAMRATYAAARRGPGALLVYGYAFITAMHLVEGCIASQLETAITHLVPTVIALAVLTRLPAVRRPS</sequence>
<evidence type="ECO:0000256" key="1">
    <source>
        <dbReference type="SAM" id="Phobius"/>
    </source>
</evidence>
<feature type="transmembrane region" description="Helical" evidence="1">
    <location>
        <begin position="115"/>
        <end position="134"/>
    </location>
</feature>
<keyword evidence="1" id="KW-0472">Membrane</keyword>
<gene>
    <name evidence="2" type="ORF">HZA61_10985</name>
</gene>
<feature type="transmembrane region" description="Helical" evidence="1">
    <location>
        <begin position="461"/>
        <end position="479"/>
    </location>
</feature>
<feature type="transmembrane region" description="Helical" evidence="1">
    <location>
        <begin position="73"/>
        <end position="95"/>
    </location>
</feature>
<feature type="transmembrane region" description="Helical" evidence="1">
    <location>
        <begin position="401"/>
        <end position="421"/>
    </location>
</feature>
<evidence type="ECO:0000313" key="2">
    <source>
        <dbReference type="EMBL" id="MBI5170004.1"/>
    </source>
</evidence>
<feature type="transmembrane region" description="Helical" evidence="1">
    <location>
        <begin position="433"/>
        <end position="449"/>
    </location>
</feature>
<protein>
    <submittedName>
        <fullName evidence="2">Oligosaccharide repeat unit polymerase</fullName>
    </submittedName>
</protein>
<dbReference type="EMBL" id="JACRIW010000078">
    <property type="protein sequence ID" value="MBI5170004.1"/>
    <property type="molecule type" value="Genomic_DNA"/>
</dbReference>